<dbReference type="InterPro" id="IPR039425">
    <property type="entry name" value="RNA_pol_sigma-70-like"/>
</dbReference>
<evidence type="ECO:0000313" key="8">
    <source>
        <dbReference type="EMBL" id="GHO52678.1"/>
    </source>
</evidence>
<keyword evidence="2" id="KW-0805">Transcription regulation</keyword>
<dbReference type="PANTHER" id="PTHR43133">
    <property type="entry name" value="RNA POLYMERASE ECF-TYPE SIGMA FACTO"/>
    <property type="match status" value="1"/>
</dbReference>
<keyword evidence="4" id="KW-0804">Transcription</keyword>
<name>A0ABQ3UIY9_9CHLR</name>
<dbReference type="InterPro" id="IPR013325">
    <property type="entry name" value="RNA_pol_sigma_r2"/>
</dbReference>
<evidence type="ECO:0000259" key="6">
    <source>
        <dbReference type="Pfam" id="PF04542"/>
    </source>
</evidence>
<reference evidence="8 9" key="1">
    <citation type="journal article" date="2021" name="Int. J. Syst. Evol. Microbiol.">
        <title>Reticulibacter mediterranei gen. nov., sp. nov., within the new family Reticulibacteraceae fam. nov., and Ktedonospora formicarum gen. nov., sp. nov., Ktedonobacter robiniae sp. nov., Dictyobacter formicarum sp. nov. and Dictyobacter arantiisoli sp. nov., belonging to the class Ktedonobacteria.</title>
        <authorList>
            <person name="Yabe S."/>
            <person name="Zheng Y."/>
            <person name="Wang C.M."/>
            <person name="Sakai Y."/>
            <person name="Abe K."/>
            <person name="Yokota A."/>
            <person name="Donadio S."/>
            <person name="Cavaletti L."/>
            <person name="Monciardini P."/>
        </authorList>
    </citation>
    <scope>NUCLEOTIDE SEQUENCE [LARGE SCALE GENOMIC DNA]</scope>
    <source>
        <strain evidence="8 9">SOSP1-30</strain>
    </source>
</reference>
<protein>
    <recommendedName>
        <fullName evidence="5">RNA polymerase sigma factor SigZ</fullName>
    </recommendedName>
</protein>
<comment type="caution">
    <text evidence="8">The sequence shown here is derived from an EMBL/GenBank/DDBJ whole genome shotgun (WGS) entry which is preliminary data.</text>
</comment>
<accession>A0ABQ3UIY9</accession>
<gene>
    <name evidence="8" type="primary">sigZ</name>
    <name evidence="8" type="ORF">KSB_11530</name>
</gene>
<dbReference type="NCBIfam" id="TIGR02959">
    <property type="entry name" value="SigZ"/>
    <property type="match status" value="1"/>
</dbReference>
<dbReference type="InterPro" id="IPR014284">
    <property type="entry name" value="RNA_pol_sigma-70_dom"/>
</dbReference>
<evidence type="ECO:0000256" key="4">
    <source>
        <dbReference type="ARBA" id="ARBA00023163"/>
    </source>
</evidence>
<dbReference type="Proteomes" id="UP000654345">
    <property type="component" value="Unassembled WGS sequence"/>
</dbReference>
<dbReference type="EMBL" id="BNJG01000001">
    <property type="protein sequence ID" value="GHO52678.1"/>
    <property type="molecule type" value="Genomic_DNA"/>
</dbReference>
<dbReference type="SUPFAM" id="SSF88659">
    <property type="entry name" value="Sigma3 and sigma4 domains of RNA polymerase sigma factors"/>
    <property type="match status" value="1"/>
</dbReference>
<evidence type="ECO:0000256" key="5">
    <source>
        <dbReference type="NCBIfam" id="TIGR02959"/>
    </source>
</evidence>
<feature type="domain" description="RNA polymerase sigma-70 region 2" evidence="6">
    <location>
        <begin position="10"/>
        <end position="74"/>
    </location>
</feature>
<comment type="similarity">
    <text evidence="1">Belongs to the sigma-70 factor family. ECF subfamily.</text>
</comment>
<feature type="domain" description="RNA polymerase sigma factor 70 region 4 type 2" evidence="7">
    <location>
        <begin position="104"/>
        <end position="154"/>
    </location>
</feature>
<dbReference type="Gene3D" id="1.10.10.10">
    <property type="entry name" value="Winged helix-like DNA-binding domain superfamily/Winged helix DNA-binding domain"/>
    <property type="match status" value="1"/>
</dbReference>
<evidence type="ECO:0000256" key="3">
    <source>
        <dbReference type="ARBA" id="ARBA00023082"/>
    </source>
</evidence>
<dbReference type="InterPro" id="IPR013249">
    <property type="entry name" value="RNA_pol_sigma70_r4_t2"/>
</dbReference>
<dbReference type="CDD" id="cd06171">
    <property type="entry name" value="Sigma70_r4"/>
    <property type="match status" value="1"/>
</dbReference>
<evidence type="ECO:0000313" key="9">
    <source>
        <dbReference type="Proteomes" id="UP000654345"/>
    </source>
</evidence>
<proteinExistence type="inferred from homology"/>
<dbReference type="Pfam" id="PF04542">
    <property type="entry name" value="Sigma70_r2"/>
    <property type="match status" value="1"/>
</dbReference>
<evidence type="ECO:0000256" key="1">
    <source>
        <dbReference type="ARBA" id="ARBA00010641"/>
    </source>
</evidence>
<dbReference type="SUPFAM" id="SSF88946">
    <property type="entry name" value="Sigma2 domain of RNA polymerase sigma factors"/>
    <property type="match status" value="1"/>
</dbReference>
<evidence type="ECO:0000256" key="2">
    <source>
        <dbReference type="ARBA" id="ARBA00023015"/>
    </source>
</evidence>
<keyword evidence="3" id="KW-0731">Sigma factor</keyword>
<dbReference type="PANTHER" id="PTHR43133:SF62">
    <property type="entry name" value="RNA POLYMERASE SIGMA FACTOR SIGZ"/>
    <property type="match status" value="1"/>
</dbReference>
<dbReference type="InterPro" id="IPR014304">
    <property type="entry name" value="RNA_pol_sigma-Z"/>
</dbReference>
<dbReference type="InterPro" id="IPR036388">
    <property type="entry name" value="WH-like_DNA-bd_sf"/>
</dbReference>
<dbReference type="Pfam" id="PF08281">
    <property type="entry name" value="Sigma70_r4_2"/>
    <property type="match status" value="1"/>
</dbReference>
<sequence>MFHTIESAWQTLHDPLYRFIRRRVATEEQAEDLLQEVFLKMHTQIGSLREHDKLERWMYQIARNLIIDHYRKGRQDIPLEDAEEMLPLDEIPEEDLQAQLAASVAAMIACLPHDYQEALLLTEMQGVSQKELAMRLGLSFSGAKSRVQRAREKLKQMVLDCCHIEFDRLGRVIDYYSHCGCCQTQKQEKSACSTQQCACTSQATSSSSALMITSSIINAEDELVAI</sequence>
<evidence type="ECO:0000259" key="7">
    <source>
        <dbReference type="Pfam" id="PF08281"/>
    </source>
</evidence>
<organism evidence="8 9">
    <name type="scientific">Ktedonobacter robiniae</name>
    <dbReference type="NCBI Taxonomy" id="2778365"/>
    <lineage>
        <taxon>Bacteria</taxon>
        <taxon>Bacillati</taxon>
        <taxon>Chloroflexota</taxon>
        <taxon>Ktedonobacteria</taxon>
        <taxon>Ktedonobacterales</taxon>
        <taxon>Ktedonobacteraceae</taxon>
        <taxon>Ktedonobacter</taxon>
    </lineage>
</organism>
<dbReference type="RefSeq" id="WP_201369555.1">
    <property type="nucleotide sequence ID" value="NZ_BNJG01000001.1"/>
</dbReference>
<keyword evidence="9" id="KW-1185">Reference proteome</keyword>
<dbReference type="InterPro" id="IPR007627">
    <property type="entry name" value="RNA_pol_sigma70_r2"/>
</dbReference>
<dbReference type="InterPro" id="IPR013324">
    <property type="entry name" value="RNA_pol_sigma_r3/r4-like"/>
</dbReference>
<dbReference type="Gene3D" id="1.10.1740.10">
    <property type="match status" value="1"/>
</dbReference>
<dbReference type="NCBIfam" id="TIGR02937">
    <property type="entry name" value="sigma70-ECF"/>
    <property type="match status" value="1"/>
</dbReference>